<evidence type="ECO:0000313" key="1">
    <source>
        <dbReference type="EMBL" id="KKL63965.1"/>
    </source>
</evidence>
<comment type="caution">
    <text evidence="1">The sequence shown here is derived from an EMBL/GenBank/DDBJ whole genome shotgun (WGS) entry which is preliminary data.</text>
</comment>
<reference evidence="1" key="1">
    <citation type="journal article" date="2015" name="Nature">
        <title>Complex archaea that bridge the gap between prokaryotes and eukaryotes.</title>
        <authorList>
            <person name="Spang A."/>
            <person name="Saw J.H."/>
            <person name="Jorgensen S.L."/>
            <person name="Zaremba-Niedzwiedzka K."/>
            <person name="Martijn J."/>
            <person name="Lind A.E."/>
            <person name="van Eijk R."/>
            <person name="Schleper C."/>
            <person name="Guy L."/>
            <person name="Ettema T.J."/>
        </authorList>
    </citation>
    <scope>NUCLEOTIDE SEQUENCE</scope>
</reference>
<accession>A0A0F9G328</accession>
<protein>
    <submittedName>
        <fullName evidence="1">Uncharacterized protein</fullName>
    </submittedName>
</protein>
<organism evidence="1">
    <name type="scientific">marine sediment metagenome</name>
    <dbReference type="NCBI Taxonomy" id="412755"/>
    <lineage>
        <taxon>unclassified sequences</taxon>
        <taxon>metagenomes</taxon>
        <taxon>ecological metagenomes</taxon>
    </lineage>
</organism>
<dbReference type="EMBL" id="LAZR01027991">
    <property type="protein sequence ID" value="KKL63965.1"/>
    <property type="molecule type" value="Genomic_DNA"/>
</dbReference>
<sequence>MADTFPVTGLGIKRARQELGFTPFGGVRANIDVRTGDVGSAIGRGLITIANRVVSDFVDAREAEERVRKEQLAMRDARSTVEGNALITTAINENIAFRDVSPDTTTWGKDFDKRMVKVEQGLGKLPFTTEARQAMQVGFEAKRSVASSRGLIAEVGRDRFDTRRSIIAGVTDMVAHGTPKAMSEAVEQYKLAAPSVIIPP</sequence>
<name>A0A0F9G328_9ZZZZ</name>
<proteinExistence type="predicted"/>
<gene>
    <name evidence="1" type="ORF">LCGC14_2169860</name>
</gene>
<dbReference type="AlphaFoldDB" id="A0A0F9G328"/>